<name>A0ABM4FVF6_9AVES</name>
<reference evidence="3" key="1">
    <citation type="submission" date="2025-08" db="UniProtKB">
        <authorList>
            <consortium name="RefSeq"/>
        </authorList>
    </citation>
    <scope>IDENTIFICATION</scope>
    <source>
        <tissue evidence="3">Blood</tissue>
    </source>
</reference>
<dbReference type="GeneID" id="136994527"/>
<evidence type="ECO:0000256" key="1">
    <source>
        <dbReference type="SAM" id="Coils"/>
    </source>
</evidence>
<keyword evidence="1" id="KW-0175">Coiled coil</keyword>
<organism evidence="2 3">
    <name type="scientific">Apteryx mantelli</name>
    <name type="common">North Island brown kiwi</name>
    <dbReference type="NCBI Taxonomy" id="2696672"/>
    <lineage>
        <taxon>Eukaryota</taxon>
        <taxon>Metazoa</taxon>
        <taxon>Chordata</taxon>
        <taxon>Craniata</taxon>
        <taxon>Vertebrata</taxon>
        <taxon>Euteleostomi</taxon>
        <taxon>Archelosauria</taxon>
        <taxon>Archosauria</taxon>
        <taxon>Dinosauria</taxon>
        <taxon>Saurischia</taxon>
        <taxon>Theropoda</taxon>
        <taxon>Coelurosauria</taxon>
        <taxon>Aves</taxon>
        <taxon>Palaeognathae</taxon>
        <taxon>Apterygiformes</taxon>
        <taxon>Apterygidae</taxon>
        <taxon>Apteryx</taxon>
    </lineage>
</organism>
<feature type="coiled-coil region" evidence="1">
    <location>
        <begin position="124"/>
        <end position="172"/>
    </location>
</feature>
<protein>
    <submittedName>
        <fullName evidence="3">Fibrinogen- and Ig-binding protein-like</fullName>
    </submittedName>
</protein>
<gene>
    <name evidence="3" type="primary">LOC136994527</name>
</gene>
<evidence type="ECO:0000313" key="2">
    <source>
        <dbReference type="Proteomes" id="UP001652627"/>
    </source>
</evidence>
<keyword evidence="2" id="KW-1185">Reference proteome</keyword>
<dbReference type="Gene3D" id="1.10.287.1490">
    <property type="match status" value="1"/>
</dbReference>
<dbReference type="RefSeq" id="XP_067168926.1">
    <property type="nucleotide sequence ID" value="XM_067312825.1"/>
</dbReference>
<evidence type="ECO:0000313" key="3">
    <source>
        <dbReference type="RefSeq" id="XP_067168926.1"/>
    </source>
</evidence>
<dbReference type="Proteomes" id="UP001652627">
    <property type="component" value="Chromosome 30"/>
</dbReference>
<dbReference type="SUPFAM" id="SSF57997">
    <property type="entry name" value="Tropomyosin"/>
    <property type="match status" value="1"/>
</dbReference>
<proteinExistence type="predicted"/>
<sequence length="199" mass="21259">MGLPKGMRAWKRIALAGGVITAVLVVTLLLVLCLPAAAQGLARCGGCVGNSTLAAAQGPGWDQAMAQVAALQAELGSVKRSLEETRGRWDSCRLHLDTLQRNVTALEQALALLWRQGSEQGARTAALQEENRELKEELAQQRQQLEDVQRGRSSLQSQISNLLQQLQALQSRTSSGTQPPASSLAARLSLLALAGTLFL</sequence>
<accession>A0ABM4FVF6</accession>